<sequence length="139" mass="15256">MGITSEAQARTRAFARVLGPFFFIVPATIAVRAPELKEMLADFAEHPIWPWMLGALLLLWGLIIIGFHQHWRSPSAIAISLLGWFLALRGLTLLAMPQLITQGATASMDAIALVRLGFGAFSLLGLWLTYVGWIAKPNS</sequence>
<accession>A0A8E2W8F1</accession>
<dbReference type="GeneID" id="61056346"/>
<evidence type="ECO:0000313" key="2">
    <source>
        <dbReference type="EMBL" id="PWJ85540.1"/>
    </source>
</evidence>
<keyword evidence="1" id="KW-0472">Membrane</keyword>
<evidence type="ECO:0000313" key="3">
    <source>
        <dbReference type="Proteomes" id="UP000245631"/>
    </source>
</evidence>
<feature type="transmembrane region" description="Helical" evidence="1">
    <location>
        <begin position="112"/>
        <end position="135"/>
    </location>
</feature>
<dbReference type="EMBL" id="QGGH01000026">
    <property type="protein sequence ID" value="PWJ85540.1"/>
    <property type="molecule type" value="Genomic_DNA"/>
</dbReference>
<feature type="transmembrane region" description="Helical" evidence="1">
    <location>
        <begin position="13"/>
        <end position="33"/>
    </location>
</feature>
<dbReference type="Proteomes" id="UP000245631">
    <property type="component" value="Unassembled WGS sequence"/>
</dbReference>
<dbReference type="AlphaFoldDB" id="A0A8E2W8F1"/>
<proteinExistence type="predicted"/>
<keyword evidence="1" id="KW-1133">Transmembrane helix</keyword>
<feature type="transmembrane region" description="Helical" evidence="1">
    <location>
        <begin position="48"/>
        <end position="67"/>
    </location>
</feature>
<comment type="caution">
    <text evidence="2">The sequence shown here is derived from an EMBL/GenBank/DDBJ whole genome shotgun (WGS) entry which is preliminary data.</text>
</comment>
<name>A0A8E2W8F1_RHILI</name>
<keyword evidence="1" id="KW-0812">Transmembrane</keyword>
<evidence type="ECO:0000256" key="1">
    <source>
        <dbReference type="SAM" id="Phobius"/>
    </source>
</evidence>
<gene>
    <name evidence="2" type="ORF">C8D77_12620</name>
</gene>
<reference evidence="2 3" key="1">
    <citation type="submission" date="2018-05" db="EMBL/GenBank/DDBJ databases">
        <title>Genomic Encyclopedia of Type Strains, Phase IV (KMG-IV): sequencing the most valuable type-strain genomes for metagenomic binning, comparative biology and taxonomic classification.</title>
        <authorList>
            <person name="Goeker M."/>
        </authorList>
    </citation>
    <scope>NUCLEOTIDE SEQUENCE [LARGE SCALE GENOMIC DNA]</scope>
    <source>
        <strain evidence="2 3">DSM 2626</strain>
    </source>
</reference>
<dbReference type="RefSeq" id="WP_109672607.1">
    <property type="nucleotide sequence ID" value="NZ_QGGH01000026.1"/>
</dbReference>
<protein>
    <submittedName>
        <fullName evidence="2">Uncharacterized protein</fullName>
    </submittedName>
</protein>
<organism evidence="2 3">
    <name type="scientific">Rhizobium loti</name>
    <name type="common">Mesorhizobium loti</name>
    <dbReference type="NCBI Taxonomy" id="381"/>
    <lineage>
        <taxon>Bacteria</taxon>
        <taxon>Pseudomonadati</taxon>
        <taxon>Pseudomonadota</taxon>
        <taxon>Alphaproteobacteria</taxon>
        <taxon>Hyphomicrobiales</taxon>
        <taxon>Phyllobacteriaceae</taxon>
        <taxon>Mesorhizobium</taxon>
    </lineage>
</organism>
<feature type="transmembrane region" description="Helical" evidence="1">
    <location>
        <begin position="79"/>
        <end position="100"/>
    </location>
</feature>